<feature type="compositionally biased region" description="Polar residues" evidence="2">
    <location>
        <begin position="481"/>
        <end position="493"/>
    </location>
</feature>
<gene>
    <name evidence="6" type="primary">LOC101863577</name>
</gene>
<reference evidence="6" key="1">
    <citation type="submission" date="2025-08" db="UniProtKB">
        <authorList>
            <consortium name="RefSeq"/>
        </authorList>
    </citation>
    <scope>IDENTIFICATION</scope>
</reference>
<evidence type="ECO:0000313" key="6">
    <source>
        <dbReference type="RefSeq" id="XP_005096462.1"/>
    </source>
</evidence>
<feature type="domain" description="AB hydrolase-1" evidence="4">
    <location>
        <begin position="84"/>
        <end position="202"/>
    </location>
</feature>
<dbReference type="Gene3D" id="3.40.50.1820">
    <property type="entry name" value="alpha/beta hydrolase"/>
    <property type="match status" value="1"/>
</dbReference>
<sequence>MSLCHVFIVLPLRIAFALSKSIFHSWFKLRWTPSSRSWLVRLDQKIRKKIQHKNNGEFVKVRLGDEVHNIWTVVVEGDYRDTVPIVVLHGMGGGSNMFLNNIDALAEQRDVILIDLPGFGLSSRSELRVKFVDGWWVDTTGDDIEAFYTEILEQWFKKMKLSKIILLGHSYGGYISSVYCLKYPKRVKHLILADPWGFPQRPPLADRRPFMRSRPLRLLSRLYSKMNIFTPIRALGPIGPAVFRSLRADLGRKFSSYFEDHTLSHYLYACNTCDKPSGETGFGRLSIPFGWAKKPLVDRVVNWVPELDVTFIFGARSWVDSQPGYETRNHRHDNYVDVQVISGAGHHVYADRPLAFNNMVDMIGEAVDNGVKPNISHEFEKRHLAMSSLRRRASCASQAELCNDEAGLRQLRALSESEMMGFDGDGVRGEGDTSPVTFNLDDTVVEEGASAAPVSFHLGSAQERKPTLRASKSGGGLKNVKFSSDSLQNSSALPSRGQGGQVDKDEVKVDEAGYLLCEEDSDIGHTETRKKPAK</sequence>
<evidence type="ECO:0000256" key="2">
    <source>
        <dbReference type="SAM" id="MobiDB-lite"/>
    </source>
</evidence>
<comment type="similarity">
    <text evidence="1">Belongs to the peptidase S33 family. ABHD4/ABHD5 subfamily.</text>
</comment>
<feature type="chain" id="PRO_5046612718" evidence="3">
    <location>
        <begin position="20"/>
        <end position="534"/>
    </location>
</feature>
<dbReference type="SUPFAM" id="SSF53474">
    <property type="entry name" value="alpha/beta-Hydrolases"/>
    <property type="match status" value="1"/>
</dbReference>
<dbReference type="InterPro" id="IPR029058">
    <property type="entry name" value="AB_hydrolase_fold"/>
</dbReference>
<dbReference type="Pfam" id="PF00561">
    <property type="entry name" value="Abhydrolase_1"/>
    <property type="match status" value="1"/>
</dbReference>
<evidence type="ECO:0000256" key="1">
    <source>
        <dbReference type="ARBA" id="ARBA00038097"/>
    </source>
</evidence>
<accession>A0ABM0JLF5</accession>
<dbReference type="PANTHER" id="PTHR42886">
    <property type="entry name" value="RE40534P-RELATED"/>
    <property type="match status" value="1"/>
</dbReference>
<organism evidence="5 6">
    <name type="scientific">Aplysia californica</name>
    <name type="common">California sea hare</name>
    <dbReference type="NCBI Taxonomy" id="6500"/>
    <lineage>
        <taxon>Eukaryota</taxon>
        <taxon>Metazoa</taxon>
        <taxon>Spiralia</taxon>
        <taxon>Lophotrochozoa</taxon>
        <taxon>Mollusca</taxon>
        <taxon>Gastropoda</taxon>
        <taxon>Heterobranchia</taxon>
        <taxon>Euthyneura</taxon>
        <taxon>Tectipleura</taxon>
        <taxon>Aplysiida</taxon>
        <taxon>Aplysioidea</taxon>
        <taxon>Aplysiidae</taxon>
        <taxon>Aplysia</taxon>
    </lineage>
</organism>
<dbReference type="Proteomes" id="UP000694888">
    <property type="component" value="Unplaced"/>
</dbReference>
<evidence type="ECO:0000313" key="5">
    <source>
        <dbReference type="Proteomes" id="UP000694888"/>
    </source>
</evidence>
<evidence type="ECO:0000256" key="3">
    <source>
        <dbReference type="SAM" id="SignalP"/>
    </source>
</evidence>
<evidence type="ECO:0000259" key="4">
    <source>
        <dbReference type="Pfam" id="PF00561"/>
    </source>
</evidence>
<dbReference type="PANTHER" id="PTHR42886:SF29">
    <property type="entry name" value="PUMMELIG, ISOFORM A"/>
    <property type="match status" value="1"/>
</dbReference>
<feature type="compositionally biased region" description="Basic and acidic residues" evidence="2">
    <location>
        <begin position="522"/>
        <end position="534"/>
    </location>
</feature>
<feature type="compositionally biased region" description="Basic and acidic residues" evidence="2">
    <location>
        <begin position="502"/>
        <end position="511"/>
    </location>
</feature>
<feature type="region of interest" description="Disordered" evidence="2">
    <location>
        <begin position="462"/>
        <end position="534"/>
    </location>
</feature>
<dbReference type="RefSeq" id="XP_005096462.1">
    <property type="nucleotide sequence ID" value="XM_005096405.3"/>
</dbReference>
<proteinExistence type="inferred from homology"/>
<dbReference type="GeneID" id="101863577"/>
<dbReference type="InterPro" id="IPR000073">
    <property type="entry name" value="AB_hydrolase_1"/>
</dbReference>
<protein>
    <submittedName>
        <fullName evidence="6">1-acylglycerol-3-phosphate O-acyltransferase ABHD5</fullName>
    </submittedName>
</protein>
<keyword evidence="5" id="KW-1185">Reference proteome</keyword>
<feature type="signal peptide" evidence="3">
    <location>
        <begin position="1"/>
        <end position="19"/>
    </location>
</feature>
<keyword evidence="3" id="KW-0732">Signal</keyword>
<name>A0ABM0JLF5_APLCA</name>